<name>A0A8K9V712_ONCMY</name>
<dbReference type="AlphaFoldDB" id="A0A8K9V712"/>
<protein>
    <submittedName>
        <fullName evidence="1">Uncharacterized protein</fullName>
    </submittedName>
</protein>
<evidence type="ECO:0000313" key="2">
    <source>
        <dbReference type="Proteomes" id="UP000694395"/>
    </source>
</evidence>
<sequence length="80" mass="8765">MSSRMLPLLFINLTDKAKKGNIIVTVQATGAVFDRLASMDKVWMESCHLVHVQDTLAPSGVHYELAADILEHNSNPSSSI</sequence>
<reference evidence="1" key="3">
    <citation type="submission" date="2025-09" db="UniProtKB">
        <authorList>
            <consortium name="Ensembl"/>
        </authorList>
    </citation>
    <scope>IDENTIFICATION</scope>
</reference>
<organism evidence="1 2">
    <name type="scientific">Oncorhynchus mykiss</name>
    <name type="common">Rainbow trout</name>
    <name type="synonym">Salmo gairdneri</name>
    <dbReference type="NCBI Taxonomy" id="8022"/>
    <lineage>
        <taxon>Eukaryota</taxon>
        <taxon>Metazoa</taxon>
        <taxon>Chordata</taxon>
        <taxon>Craniata</taxon>
        <taxon>Vertebrata</taxon>
        <taxon>Euteleostomi</taxon>
        <taxon>Actinopterygii</taxon>
        <taxon>Neopterygii</taxon>
        <taxon>Teleostei</taxon>
        <taxon>Protacanthopterygii</taxon>
        <taxon>Salmoniformes</taxon>
        <taxon>Salmonidae</taxon>
        <taxon>Salmoninae</taxon>
        <taxon>Oncorhynchus</taxon>
    </lineage>
</organism>
<accession>A0A8K9V712</accession>
<dbReference type="Proteomes" id="UP000694395">
    <property type="component" value="Chromosome 2"/>
</dbReference>
<dbReference type="Ensembl" id="ENSOMYT00000159052.1">
    <property type="protein sequence ID" value="ENSOMYP00000119831.1"/>
    <property type="gene ID" value="ENSOMYG00000070784.1"/>
</dbReference>
<reference evidence="1" key="1">
    <citation type="submission" date="2020-07" db="EMBL/GenBank/DDBJ databases">
        <title>A long reads based de novo assembly of the rainbow trout Arlee double haploid line genome.</title>
        <authorList>
            <person name="Gao G."/>
            <person name="Palti Y."/>
        </authorList>
    </citation>
    <scope>NUCLEOTIDE SEQUENCE [LARGE SCALE GENOMIC DNA]</scope>
</reference>
<evidence type="ECO:0000313" key="1">
    <source>
        <dbReference type="Ensembl" id="ENSOMYP00000119831.1"/>
    </source>
</evidence>
<reference evidence="1" key="2">
    <citation type="submission" date="2025-08" db="UniProtKB">
        <authorList>
            <consortium name="Ensembl"/>
        </authorList>
    </citation>
    <scope>IDENTIFICATION</scope>
</reference>
<proteinExistence type="predicted"/>
<keyword evidence="2" id="KW-1185">Reference proteome</keyword>